<evidence type="ECO:0000313" key="3">
    <source>
        <dbReference type="EMBL" id="KAJ0972717.1"/>
    </source>
</evidence>
<dbReference type="AlphaFoldDB" id="A0A9D5CHJ9"/>
<reference evidence="3" key="2">
    <citation type="journal article" date="2022" name="Hortic Res">
        <title>The genome of Dioscorea zingiberensis sheds light on the biosynthesis, origin and evolution of the medicinally important diosgenin saponins.</title>
        <authorList>
            <person name="Li Y."/>
            <person name="Tan C."/>
            <person name="Li Z."/>
            <person name="Guo J."/>
            <person name="Li S."/>
            <person name="Chen X."/>
            <person name="Wang C."/>
            <person name="Dai X."/>
            <person name="Yang H."/>
            <person name="Song W."/>
            <person name="Hou L."/>
            <person name="Xu J."/>
            <person name="Tong Z."/>
            <person name="Xu A."/>
            <person name="Yuan X."/>
            <person name="Wang W."/>
            <person name="Yang Q."/>
            <person name="Chen L."/>
            <person name="Sun Z."/>
            <person name="Wang K."/>
            <person name="Pan B."/>
            <person name="Chen J."/>
            <person name="Bao Y."/>
            <person name="Liu F."/>
            <person name="Qi X."/>
            <person name="Gang D.R."/>
            <person name="Wen J."/>
            <person name="Li J."/>
        </authorList>
    </citation>
    <scope>NUCLEOTIDE SEQUENCE</scope>
    <source>
        <strain evidence="3">Dzin_1.0</strain>
    </source>
</reference>
<dbReference type="Proteomes" id="UP001085076">
    <property type="component" value="Miscellaneous, Linkage group lg05"/>
</dbReference>
<sequence length="104" mass="10803">MAILKAFFKVVALMAMILTLLAGSSQGHTTKKPSPPVAYAPSPAPSSEHHQHHAYDPSPAPSPSSDYVVQSPVPSQTNAVALRAVPFIGEAVTVGVLASVTLLF</sequence>
<feature type="signal peptide" evidence="2">
    <location>
        <begin position="1"/>
        <end position="27"/>
    </location>
</feature>
<protein>
    <submittedName>
        <fullName evidence="3">Uncharacterized protein</fullName>
    </submittedName>
</protein>
<feature type="region of interest" description="Disordered" evidence="1">
    <location>
        <begin position="26"/>
        <end position="71"/>
    </location>
</feature>
<organism evidence="3 4">
    <name type="scientific">Dioscorea zingiberensis</name>
    <dbReference type="NCBI Taxonomy" id="325984"/>
    <lineage>
        <taxon>Eukaryota</taxon>
        <taxon>Viridiplantae</taxon>
        <taxon>Streptophyta</taxon>
        <taxon>Embryophyta</taxon>
        <taxon>Tracheophyta</taxon>
        <taxon>Spermatophyta</taxon>
        <taxon>Magnoliopsida</taxon>
        <taxon>Liliopsida</taxon>
        <taxon>Dioscoreales</taxon>
        <taxon>Dioscoreaceae</taxon>
        <taxon>Dioscorea</taxon>
    </lineage>
</organism>
<name>A0A9D5CHJ9_9LILI</name>
<gene>
    <name evidence="3" type="ORF">J5N97_020676</name>
</gene>
<evidence type="ECO:0000313" key="4">
    <source>
        <dbReference type="Proteomes" id="UP001085076"/>
    </source>
</evidence>
<comment type="caution">
    <text evidence="3">The sequence shown here is derived from an EMBL/GenBank/DDBJ whole genome shotgun (WGS) entry which is preliminary data.</text>
</comment>
<evidence type="ECO:0000256" key="2">
    <source>
        <dbReference type="SAM" id="SignalP"/>
    </source>
</evidence>
<keyword evidence="4" id="KW-1185">Reference proteome</keyword>
<reference evidence="3" key="1">
    <citation type="submission" date="2021-03" db="EMBL/GenBank/DDBJ databases">
        <authorList>
            <person name="Li Z."/>
            <person name="Yang C."/>
        </authorList>
    </citation>
    <scope>NUCLEOTIDE SEQUENCE</scope>
    <source>
        <strain evidence="3">Dzin_1.0</strain>
        <tissue evidence="3">Leaf</tissue>
    </source>
</reference>
<keyword evidence="2" id="KW-0732">Signal</keyword>
<proteinExistence type="predicted"/>
<evidence type="ECO:0000256" key="1">
    <source>
        <dbReference type="SAM" id="MobiDB-lite"/>
    </source>
</evidence>
<dbReference type="EMBL" id="JAGGNH010000005">
    <property type="protein sequence ID" value="KAJ0972717.1"/>
    <property type="molecule type" value="Genomic_DNA"/>
</dbReference>
<feature type="compositionally biased region" description="Pro residues" evidence="1">
    <location>
        <begin position="33"/>
        <end position="44"/>
    </location>
</feature>
<feature type="chain" id="PRO_5038891177" evidence="2">
    <location>
        <begin position="28"/>
        <end position="104"/>
    </location>
</feature>
<accession>A0A9D5CHJ9</accession>